<dbReference type="NCBIfam" id="TIGR03499">
    <property type="entry name" value="FlhF"/>
    <property type="match status" value="1"/>
</dbReference>
<dbReference type="InterPro" id="IPR020006">
    <property type="entry name" value="FlhF"/>
</dbReference>
<keyword evidence="6" id="KW-0547">Nucleotide-binding</keyword>
<evidence type="ECO:0000259" key="16">
    <source>
        <dbReference type="SMART" id="SM00962"/>
    </source>
</evidence>
<dbReference type="GO" id="GO:0005047">
    <property type="term" value="F:signal recognition particle binding"/>
    <property type="evidence" value="ECO:0007669"/>
    <property type="project" value="TreeGrafter"/>
</dbReference>
<keyword evidence="17" id="KW-0282">Flagellum</keyword>
<comment type="function">
    <text evidence="12">Necessary for flagellar biosynthesis. May be involved in translocation of the flagellum.</text>
</comment>
<sequence>MLRAAAAAQTAARPAPSGPAVFSGRAARSDADEFGSARVRELQETNIRLMAELTGIRGMIERQLAGFAWGETRRQAPARAAMLGELLEAGFSAAIARKLVEAVHEDADRIEAREAVGAALDRLMRACASDEDLLDRGGVYALVGPTGVGKTTTTAKLAARCVVRHGAGRLALITTDGYRIGAQEQLRIYGRILGVPVFSVRDAADLRQTLAGLRNKHMVLIDTMGMSQRDRMVAEQAAMLSGAGDVRRLLLLNATARGDTLDDVVRAYAGGDLAGCIFTKVDEAASLAPALDVAVRHELDIRYLTNGQRVPEDLHLPNRAYLLHRALREHGSASPWHLQGDEAGMLLAAGGA</sequence>
<evidence type="ECO:0000313" key="17">
    <source>
        <dbReference type="EMBL" id="ENO74390.1"/>
    </source>
</evidence>
<dbReference type="GO" id="GO:0015031">
    <property type="term" value="P:protein transport"/>
    <property type="evidence" value="ECO:0007669"/>
    <property type="project" value="UniProtKB-KW"/>
</dbReference>
<dbReference type="PANTHER" id="PTHR43134:SF3">
    <property type="entry name" value="FLAGELLAR BIOSYNTHESIS PROTEIN FLHF"/>
    <property type="match status" value="1"/>
</dbReference>
<keyword evidence="10" id="KW-0472">Membrane</keyword>
<dbReference type="SUPFAM" id="SSF52540">
    <property type="entry name" value="P-loop containing nucleoside triphosphate hydrolases"/>
    <property type="match status" value="1"/>
</dbReference>
<keyword evidence="17" id="KW-0969">Cilium</keyword>
<comment type="subcellular location">
    <subcellularLocation>
        <location evidence="1">Cell membrane</location>
        <topology evidence="1">Peripheral membrane protein</topology>
        <orientation evidence="1">Cytoplasmic side</orientation>
    </subcellularLocation>
</comment>
<dbReference type="PANTHER" id="PTHR43134">
    <property type="entry name" value="SIGNAL RECOGNITION PARTICLE RECEPTOR SUBUNIT ALPHA"/>
    <property type="match status" value="1"/>
</dbReference>
<dbReference type="GO" id="GO:0003924">
    <property type="term" value="F:GTPase activity"/>
    <property type="evidence" value="ECO:0007669"/>
    <property type="project" value="UniProtKB-UniRule"/>
</dbReference>
<evidence type="ECO:0000259" key="15">
    <source>
        <dbReference type="SMART" id="SM00382"/>
    </source>
</evidence>
<evidence type="ECO:0000256" key="9">
    <source>
        <dbReference type="ARBA" id="ARBA00023134"/>
    </source>
</evidence>
<dbReference type="SMART" id="SM00382">
    <property type="entry name" value="AAA"/>
    <property type="match status" value="1"/>
</dbReference>
<dbReference type="EMBL" id="AMXD01000289">
    <property type="protein sequence ID" value="ENO74390.1"/>
    <property type="molecule type" value="Genomic_DNA"/>
</dbReference>
<keyword evidence="7" id="KW-1005">Bacterial flagellum biogenesis</keyword>
<dbReference type="SMART" id="SM00962">
    <property type="entry name" value="SRP54"/>
    <property type="match status" value="1"/>
</dbReference>
<feature type="domain" description="SRP54-type proteins GTP-binding" evidence="16">
    <location>
        <begin position="137"/>
        <end position="328"/>
    </location>
</feature>
<dbReference type="Gene3D" id="3.40.50.300">
    <property type="entry name" value="P-loop containing nucleotide triphosphate hydrolases"/>
    <property type="match status" value="1"/>
</dbReference>
<evidence type="ECO:0000256" key="8">
    <source>
        <dbReference type="ARBA" id="ARBA00022927"/>
    </source>
</evidence>
<dbReference type="GO" id="GO:0006614">
    <property type="term" value="P:SRP-dependent cotranslational protein targeting to membrane"/>
    <property type="evidence" value="ECO:0007669"/>
    <property type="project" value="UniProtKB-UniRule"/>
</dbReference>
<dbReference type="GO" id="GO:0005525">
    <property type="term" value="F:GTP binding"/>
    <property type="evidence" value="ECO:0007669"/>
    <property type="project" value="UniProtKB-UniRule"/>
</dbReference>
<keyword evidence="4" id="KW-0813">Transport</keyword>
<evidence type="ECO:0000256" key="4">
    <source>
        <dbReference type="ARBA" id="ARBA00022448"/>
    </source>
</evidence>
<comment type="similarity">
    <text evidence="2">Belongs to the GTP-binding SRP family.</text>
</comment>
<dbReference type="Pfam" id="PF00448">
    <property type="entry name" value="SRP54"/>
    <property type="match status" value="1"/>
</dbReference>
<evidence type="ECO:0000256" key="10">
    <source>
        <dbReference type="ARBA" id="ARBA00023136"/>
    </source>
</evidence>
<organism evidence="17 18">
    <name type="scientific">Thauera aminoaromatica S2</name>
    <dbReference type="NCBI Taxonomy" id="1234381"/>
    <lineage>
        <taxon>Bacteria</taxon>
        <taxon>Pseudomonadati</taxon>
        <taxon>Pseudomonadota</taxon>
        <taxon>Betaproteobacteria</taxon>
        <taxon>Rhodocyclales</taxon>
        <taxon>Zoogloeaceae</taxon>
        <taxon>Thauera</taxon>
    </lineage>
</organism>
<dbReference type="Proteomes" id="UP000013042">
    <property type="component" value="Unassembled WGS sequence"/>
</dbReference>
<comment type="caution">
    <text evidence="17">The sequence shown here is derived from an EMBL/GenBank/DDBJ whole genome shotgun (WGS) entry which is preliminary data.</text>
</comment>
<keyword evidence="8" id="KW-0653">Protein transport</keyword>
<keyword evidence="5" id="KW-1003">Cell membrane</keyword>
<proteinExistence type="inferred from homology"/>
<keyword evidence="9" id="KW-0342">GTP-binding</keyword>
<evidence type="ECO:0000256" key="3">
    <source>
        <dbReference type="ARBA" id="ARBA00014919"/>
    </source>
</evidence>
<keyword evidence="11" id="KW-1006">Bacterial flagellum protein export</keyword>
<feature type="domain" description="AAA+ ATPase" evidence="15">
    <location>
        <begin position="136"/>
        <end position="305"/>
    </location>
</feature>
<evidence type="ECO:0000256" key="5">
    <source>
        <dbReference type="ARBA" id="ARBA00022475"/>
    </source>
</evidence>
<evidence type="ECO:0000256" key="6">
    <source>
        <dbReference type="ARBA" id="ARBA00022741"/>
    </source>
</evidence>
<dbReference type="GO" id="GO:0005886">
    <property type="term" value="C:plasma membrane"/>
    <property type="evidence" value="ECO:0007669"/>
    <property type="project" value="UniProtKB-SubCell"/>
</dbReference>
<evidence type="ECO:0000313" key="18">
    <source>
        <dbReference type="Proteomes" id="UP000013042"/>
    </source>
</evidence>
<dbReference type="InterPro" id="IPR047040">
    <property type="entry name" value="FlhF__GTPase_dom"/>
</dbReference>
<evidence type="ECO:0000256" key="11">
    <source>
        <dbReference type="ARBA" id="ARBA00023225"/>
    </source>
</evidence>
<reference evidence="17 18" key="1">
    <citation type="submission" date="2012-09" db="EMBL/GenBank/DDBJ databases">
        <title>Draft Genome Sequences of 6 Strains from Genus Thauera.</title>
        <authorList>
            <person name="Liu B."/>
            <person name="Shapleigh J.P."/>
            <person name="Frostegard A.H."/>
        </authorList>
    </citation>
    <scope>NUCLEOTIDE SEQUENCE [LARGE SCALE GENOMIC DNA]</scope>
    <source>
        <strain evidence="17 18">S2</strain>
    </source>
</reference>
<dbReference type="InterPro" id="IPR003593">
    <property type="entry name" value="AAA+_ATPase"/>
</dbReference>
<dbReference type="FunFam" id="3.40.50.300:FF:000695">
    <property type="entry name" value="Flagellar biosynthesis regulator FlhF"/>
    <property type="match status" value="1"/>
</dbReference>
<accession>N6X5K4</accession>
<dbReference type="CDD" id="cd17873">
    <property type="entry name" value="FlhF"/>
    <property type="match status" value="1"/>
</dbReference>
<evidence type="ECO:0000256" key="7">
    <source>
        <dbReference type="ARBA" id="ARBA00022795"/>
    </source>
</evidence>
<protein>
    <recommendedName>
        <fullName evidence="3 13">Flagellar biosynthesis protein FlhF</fullName>
    </recommendedName>
</protein>
<evidence type="ECO:0000256" key="1">
    <source>
        <dbReference type="ARBA" id="ARBA00004413"/>
    </source>
</evidence>
<gene>
    <name evidence="17" type="primary">flhF</name>
    <name evidence="17" type="ORF">C665_19944</name>
</gene>
<evidence type="ECO:0000256" key="14">
    <source>
        <dbReference type="SAM" id="MobiDB-lite"/>
    </source>
</evidence>
<dbReference type="AlphaFoldDB" id="N6X5K4"/>
<evidence type="ECO:0000256" key="12">
    <source>
        <dbReference type="ARBA" id="ARBA00025337"/>
    </source>
</evidence>
<feature type="region of interest" description="Disordered" evidence="14">
    <location>
        <begin position="7"/>
        <end position="26"/>
    </location>
</feature>
<evidence type="ECO:0000256" key="2">
    <source>
        <dbReference type="ARBA" id="ARBA00008531"/>
    </source>
</evidence>
<dbReference type="GO" id="GO:0044781">
    <property type="term" value="P:bacterial-type flagellum organization"/>
    <property type="evidence" value="ECO:0007669"/>
    <property type="project" value="UniProtKB-UniRule"/>
</dbReference>
<dbReference type="InterPro" id="IPR000897">
    <property type="entry name" value="SRP54_GTPase_dom"/>
</dbReference>
<dbReference type="InterPro" id="IPR027417">
    <property type="entry name" value="P-loop_NTPase"/>
</dbReference>
<keyword evidence="17" id="KW-0966">Cell projection</keyword>
<name>N6X5K4_THASP</name>
<evidence type="ECO:0000256" key="13">
    <source>
        <dbReference type="NCBIfam" id="TIGR03499"/>
    </source>
</evidence>
<dbReference type="Gene3D" id="1.20.120.1380">
    <property type="entry name" value="Flagellar FlhF biosynthesis protein, N domain"/>
    <property type="match status" value="1"/>
</dbReference>